<evidence type="ECO:0000313" key="8">
    <source>
        <dbReference type="Proteomes" id="UP000320762"/>
    </source>
</evidence>
<evidence type="ECO:0000256" key="1">
    <source>
        <dbReference type="ARBA" id="ARBA00007992"/>
    </source>
</evidence>
<gene>
    <name evidence="7" type="ORF">BD626DRAFT_486768</name>
</gene>
<dbReference type="Proteomes" id="UP000320762">
    <property type="component" value="Unassembled WGS sequence"/>
</dbReference>
<evidence type="ECO:0000256" key="5">
    <source>
        <dbReference type="ARBA" id="ARBA00023033"/>
    </source>
</evidence>
<keyword evidence="5" id="KW-0503">Monooxygenase</keyword>
<accession>A0A550CMT5</accession>
<dbReference type="SUPFAM" id="SSF54373">
    <property type="entry name" value="FAD-linked reductases, C-terminal domain"/>
    <property type="match status" value="1"/>
</dbReference>
<comment type="similarity">
    <text evidence="1">Belongs to the paxM FAD-dependent monooxygenase family.</text>
</comment>
<evidence type="ECO:0000256" key="4">
    <source>
        <dbReference type="ARBA" id="ARBA00023002"/>
    </source>
</evidence>
<dbReference type="STRING" id="97359.A0A550CMT5"/>
<comment type="caution">
    <text evidence="7">The sequence shown here is derived from an EMBL/GenBank/DDBJ whole genome shotgun (WGS) entry which is preliminary data.</text>
</comment>
<keyword evidence="4" id="KW-0560">Oxidoreductase</keyword>
<feature type="domain" description="FAD-binding" evidence="6">
    <location>
        <begin position="11"/>
        <end position="346"/>
    </location>
</feature>
<dbReference type="GO" id="GO:0071949">
    <property type="term" value="F:FAD binding"/>
    <property type="evidence" value="ECO:0007669"/>
    <property type="project" value="InterPro"/>
</dbReference>
<dbReference type="InterPro" id="IPR050493">
    <property type="entry name" value="FAD-dep_Monooxygenase_BioMet"/>
</dbReference>
<dbReference type="Pfam" id="PF01494">
    <property type="entry name" value="FAD_binding_3"/>
    <property type="match status" value="1"/>
</dbReference>
<dbReference type="AlphaFoldDB" id="A0A550CMT5"/>
<dbReference type="PANTHER" id="PTHR13789">
    <property type="entry name" value="MONOOXYGENASE"/>
    <property type="match status" value="1"/>
</dbReference>
<sequence>MTSSDTRPLKINIVGAGLVGLSAALALRRQGHDVQVFEAAATLAPLGAVITIPPNAGRVFEHLGFDIEAKCQPQRYYGSVAFRRSGEKVNESDFTSYERPTWSVHRHALHSALYECAVRLGARVKTCNPDAGTLVTQDGTTHTADLIVGADGIHSSIRTFVLGHAVDAPASARVAFRTLVPIASCKAELGWLLGEGPRGMRLVFAPGRRGLTLTPLQQDELVSVLAVHPDERDQDSVGWHVPSSKEELLAKFADFDDKFTALLSRAEEVKLWQLRALPWSIPTWVRGRTCLAHCIVALGQGFAIGLEDVGALGVLFPAGTRPEDVEGRLRMFQDVRKARAEFVARESVEQATIPEKMGLFLRSEEMRQEVWGYDVCAVAEARLKEL</sequence>
<dbReference type="GO" id="GO:0004497">
    <property type="term" value="F:monooxygenase activity"/>
    <property type="evidence" value="ECO:0007669"/>
    <property type="project" value="UniProtKB-KW"/>
</dbReference>
<evidence type="ECO:0000256" key="3">
    <source>
        <dbReference type="ARBA" id="ARBA00022827"/>
    </source>
</evidence>
<evidence type="ECO:0000259" key="6">
    <source>
        <dbReference type="Pfam" id="PF01494"/>
    </source>
</evidence>
<keyword evidence="3" id="KW-0274">FAD</keyword>
<dbReference type="EMBL" id="VDMD01000004">
    <property type="protein sequence ID" value="TRM66115.1"/>
    <property type="molecule type" value="Genomic_DNA"/>
</dbReference>
<dbReference type="InterPro" id="IPR036188">
    <property type="entry name" value="FAD/NAD-bd_sf"/>
</dbReference>
<dbReference type="PRINTS" id="PR00420">
    <property type="entry name" value="RNGMNOXGNASE"/>
</dbReference>
<proteinExistence type="inferred from homology"/>
<dbReference type="PANTHER" id="PTHR13789:SF309">
    <property type="entry name" value="PUTATIVE (AFU_ORTHOLOGUE AFUA_6G14510)-RELATED"/>
    <property type="match status" value="1"/>
</dbReference>
<reference evidence="7 8" key="1">
    <citation type="journal article" date="2019" name="New Phytol.">
        <title>Comparative genomics reveals unique wood-decay strategies and fruiting body development in the Schizophyllaceae.</title>
        <authorList>
            <person name="Almasi E."/>
            <person name="Sahu N."/>
            <person name="Krizsan K."/>
            <person name="Balint B."/>
            <person name="Kovacs G.M."/>
            <person name="Kiss B."/>
            <person name="Cseklye J."/>
            <person name="Drula E."/>
            <person name="Henrissat B."/>
            <person name="Nagy I."/>
            <person name="Chovatia M."/>
            <person name="Adam C."/>
            <person name="LaButti K."/>
            <person name="Lipzen A."/>
            <person name="Riley R."/>
            <person name="Grigoriev I.V."/>
            <person name="Nagy L.G."/>
        </authorList>
    </citation>
    <scope>NUCLEOTIDE SEQUENCE [LARGE SCALE GENOMIC DNA]</scope>
    <source>
        <strain evidence="7 8">NL-1724</strain>
    </source>
</reference>
<dbReference type="InterPro" id="IPR002938">
    <property type="entry name" value="FAD-bd"/>
</dbReference>
<organism evidence="7 8">
    <name type="scientific">Schizophyllum amplum</name>
    <dbReference type="NCBI Taxonomy" id="97359"/>
    <lineage>
        <taxon>Eukaryota</taxon>
        <taxon>Fungi</taxon>
        <taxon>Dikarya</taxon>
        <taxon>Basidiomycota</taxon>
        <taxon>Agaricomycotina</taxon>
        <taxon>Agaricomycetes</taxon>
        <taxon>Agaricomycetidae</taxon>
        <taxon>Agaricales</taxon>
        <taxon>Schizophyllaceae</taxon>
        <taxon>Schizophyllum</taxon>
    </lineage>
</organism>
<keyword evidence="2" id="KW-0285">Flavoprotein</keyword>
<dbReference type="SUPFAM" id="SSF51905">
    <property type="entry name" value="FAD/NAD(P)-binding domain"/>
    <property type="match status" value="1"/>
</dbReference>
<keyword evidence="8" id="KW-1185">Reference proteome</keyword>
<name>A0A550CMT5_9AGAR</name>
<dbReference type="Gene3D" id="3.50.50.60">
    <property type="entry name" value="FAD/NAD(P)-binding domain"/>
    <property type="match status" value="1"/>
</dbReference>
<evidence type="ECO:0000313" key="7">
    <source>
        <dbReference type="EMBL" id="TRM66115.1"/>
    </source>
</evidence>
<dbReference type="OrthoDB" id="9993796at2759"/>
<protein>
    <recommendedName>
        <fullName evidence="6">FAD-binding domain-containing protein</fullName>
    </recommendedName>
</protein>
<evidence type="ECO:0000256" key="2">
    <source>
        <dbReference type="ARBA" id="ARBA00022630"/>
    </source>
</evidence>